<sequence>MFLELWEPGVFLSRTRSSPNGKVVHGAIIPFIADMPGSRKTIGSRQCILCGMKHDDVVSGSLLDPKTWNRVTREQYMAKAQEWKNA</sequence>
<gene>
    <name evidence="1" type="ORF">M422DRAFT_215376</name>
</gene>
<dbReference type="Proteomes" id="UP000054279">
    <property type="component" value="Unassembled WGS sequence"/>
</dbReference>
<accession>A0A0C9UHU1</accession>
<evidence type="ECO:0000313" key="2">
    <source>
        <dbReference type="Proteomes" id="UP000054279"/>
    </source>
</evidence>
<evidence type="ECO:0000313" key="1">
    <source>
        <dbReference type="EMBL" id="KIJ28507.1"/>
    </source>
</evidence>
<protein>
    <submittedName>
        <fullName evidence="1">Uncharacterized protein</fullName>
    </submittedName>
</protein>
<proteinExistence type="predicted"/>
<reference evidence="1 2" key="1">
    <citation type="submission" date="2014-06" db="EMBL/GenBank/DDBJ databases">
        <title>Evolutionary Origins and Diversification of the Mycorrhizal Mutualists.</title>
        <authorList>
            <consortium name="DOE Joint Genome Institute"/>
            <consortium name="Mycorrhizal Genomics Consortium"/>
            <person name="Kohler A."/>
            <person name="Kuo A."/>
            <person name="Nagy L.G."/>
            <person name="Floudas D."/>
            <person name="Copeland A."/>
            <person name="Barry K.W."/>
            <person name="Cichocki N."/>
            <person name="Veneault-Fourrey C."/>
            <person name="LaButti K."/>
            <person name="Lindquist E.A."/>
            <person name="Lipzen A."/>
            <person name="Lundell T."/>
            <person name="Morin E."/>
            <person name="Murat C."/>
            <person name="Riley R."/>
            <person name="Ohm R."/>
            <person name="Sun H."/>
            <person name="Tunlid A."/>
            <person name="Henrissat B."/>
            <person name="Grigoriev I.V."/>
            <person name="Hibbett D.S."/>
            <person name="Martin F."/>
        </authorList>
    </citation>
    <scope>NUCLEOTIDE SEQUENCE [LARGE SCALE GENOMIC DNA]</scope>
    <source>
        <strain evidence="1 2">SS14</strain>
    </source>
</reference>
<dbReference type="HOGENOM" id="CLU_2504081_0_0_1"/>
<dbReference type="EMBL" id="KN837304">
    <property type="protein sequence ID" value="KIJ28507.1"/>
    <property type="molecule type" value="Genomic_DNA"/>
</dbReference>
<keyword evidence="2" id="KW-1185">Reference proteome</keyword>
<dbReference type="AlphaFoldDB" id="A0A0C9UHU1"/>
<dbReference type="OrthoDB" id="3269001at2759"/>
<organism evidence="1 2">
    <name type="scientific">Sphaerobolus stellatus (strain SS14)</name>
    <dbReference type="NCBI Taxonomy" id="990650"/>
    <lineage>
        <taxon>Eukaryota</taxon>
        <taxon>Fungi</taxon>
        <taxon>Dikarya</taxon>
        <taxon>Basidiomycota</taxon>
        <taxon>Agaricomycotina</taxon>
        <taxon>Agaricomycetes</taxon>
        <taxon>Phallomycetidae</taxon>
        <taxon>Geastrales</taxon>
        <taxon>Sphaerobolaceae</taxon>
        <taxon>Sphaerobolus</taxon>
    </lineage>
</organism>
<name>A0A0C9UHU1_SPHS4</name>
<feature type="non-terminal residue" evidence="1">
    <location>
        <position position="86"/>
    </location>
</feature>